<feature type="non-terminal residue" evidence="1">
    <location>
        <position position="151"/>
    </location>
</feature>
<reference evidence="1" key="1">
    <citation type="submission" date="2018-05" db="EMBL/GenBank/DDBJ databases">
        <authorList>
            <person name="Lanie J.A."/>
            <person name="Ng W.-L."/>
            <person name="Kazmierczak K.M."/>
            <person name="Andrzejewski T.M."/>
            <person name="Davidsen T.M."/>
            <person name="Wayne K.J."/>
            <person name="Tettelin H."/>
            <person name="Glass J.I."/>
            <person name="Rusch D."/>
            <person name="Podicherti R."/>
            <person name="Tsui H.-C.T."/>
            <person name="Winkler M.E."/>
        </authorList>
    </citation>
    <scope>NUCLEOTIDE SEQUENCE</scope>
</reference>
<gene>
    <name evidence="1" type="ORF">METZ01_LOCUS476718</name>
</gene>
<proteinExistence type="predicted"/>
<dbReference type="EMBL" id="UINC01203557">
    <property type="protein sequence ID" value="SVE23864.1"/>
    <property type="molecule type" value="Genomic_DNA"/>
</dbReference>
<dbReference type="AlphaFoldDB" id="A0A383BVC6"/>
<protein>
    <submittedName>
        <fullName evidence="1">Uncharacterized protein</fullName>
    </submittedName>
</protein>
<name>A0A383BVC6_9ZZZZ</name>
<organism evidence="1">
    <name type="scientific">marine metagenome</name>
    <dbReference type="NCBI Taxonomy" id="408172"/>
    <lineage>
        <taxon>unclassified sequences</taxon>
        <taxon>metagenomes</taxon>
        <taxon>ecological metagenomes</taxon>
    </lineage>
</organism>
<sequence length="151" mass="17679">MNKKVALCLHGLVGHEQPHGKGPVIPYRLVYDSYIQNLYDKSIEIDVFIHSWSVDLEDEIKLLYSPKSSIFEKQKLFVDEKIIGIKEFSVTSRFYSLMVSNSLKIEHEKNKGFVYDYVLMGRFDVLLNKKIDFRKINNKYFYLPSPTNPHG</sequence>
<accession>A0A383BVC6</accession>
<evidence type="ECO:0000313" key="1">
    <source>
        <dbReference type="EMBL" id="SVE23864.1"/>
    </source>
</evidence>